<protein>
    <recommendedName>
        <fullName evidence="3">Antitoxin</fullName>
    </recommendedName>
</protein>
<organism evidence="1 2">
    <name type="scientific">Candidatus Blackburnbacteria bacterium RIFCSPHIGHO2_12_FULL_41_13b</name>
    <dbReference type="NCBI Taxonomy" id="1797517"/>
    <lineage>
        <taxon>Bacteria</taxon>
        <taxon>Candidatus Blackburniibacteriota</taxon>
    </lineage>
</organism>
<name>A0A1G1VAE8_9BACT</name>
<evidence type="ECO:0000313" key="1">
    <source>
        <dbReference type="EMBL" id="OGY12430.1"/>
    </source>
</evidence>
<proteinExistence type="predicted"/>
<dbReference type="Proteomes" id="UP000178272">
    <property type="component" value="Unassembled WGS sequence"/>
</dbReference>
<dbReference type="STRING" id="1797517.A3F61_04275"/>
<evidence type="ECO:0008006" key="3">
    <source>
        <dbReference type="Google" id="ProtNLM"/>
    </source>
</evidence>
<evidence type="ECO:0000313" key="2">
    <source>
        <dbReference type="Proteomes" id="UP000178272"/>
    </source>
</evidence>
<sequence length="89" mass="10360">MKPNKKFKTIPRFKNEDEERDFWATADSSEYFDWSKAKRVSFPNLKLTSKPITIRLPLGVIDSAKIKAHKMDIPYQSLLKKIIYDGLNG</sequence>
<dbReference type="AlphaFoldDB" id="A0A1G1VAE8"/>
<gene>
    <name evidence="1" type="ORF">A3F61_04275</name>
</gene>
<dbReference type="InterPro" id="IPR022148">
    <property type="entry name" value="CopG_antitoxin"/>
</dbReference>
<dbReference type="Pfam" id="PF12441">
    <property type="entry name" value="CopG_antitoxin"/>
    <property type="match status" value="1"/>
</dbReference>
<dbReference type="EMBL" id="MHCA01000013">
    <property type="protein sequence ID" value="OGY12430.1"/>
    <property type="molecule type" value="Genomic_DNA"/>
</dbReference>
<accession>A0A1G1VAE8</accession>
<reference evidence="1 2" key="1">
    <citation type="journal article" date="2016" name="Nat. Commun.">
        <title>Thousands of microbial genomes shed light on interconnected biogeochemical processes in an aquifer system.</title>
        <authorList>
            <person name="Anantharaman K."/>
            <person name="Brown C.T."/>
            <person name="Hug L.A."/>
            <person name="Sharon I."/>
            <person name="Castelle C.J."/>
            <person name="Probst A.J."/>
            <person name="Thomas B.C."/>
            <person name="Singh A."/>
            <person name="Wilkins M.J."/>
            <person name="Karaoz U."/>
            <person name="Brodie E.L."/>
            <person name="Williams K.H."/>
            <person name="Hubbard S.S."/>
            <person name="Banfield J.F."/>
        </authorList>
    </citation>
    <scope>NUCLEOTIDE SEQUENCE [LARGE SCALE GENOMIC DNA]</scope>
</reference>
<comment type="caution">
    <text evidence="1">The sequence shown here is derived from an EMBL/GenBank/DDBJ whole genome shotgun (WGS) entry which is preliminary data.</text>
</comment>